<keyword evidence="4" id="KW-1185">Reference proteome</keyword>
<feature type="transmembrane region" description="Helical" evidence="2">
    <location>
        <begin position="39"/>
        <end position="64"/>
    </location>
</feature>
<reference evidence="4" key="1">
    <citation type="submission" date="2016-10" db="EMBL/GenBank/DDBJ databases">
        <authorList>
            <person name="Varghese N."/>
            <person name="Submissions S."/>
        </authorList>
    </citation>
    <scope>NUCLEOTIDE SEQUENCE [LARGE SCALE GENOMIC DNA]</scope>
    <source>
        <strain evidence="4">DSM 26471</strain>
    </source>
</reference>
<dbReference type="AlphaFoldDB" id="A0A1I3QSR4"/>
<dbReference type="EMBL" id="FORH01000003">
    <property type="protein sequence ID" value="SFJ36137.1"/>
    <property type="molecule type" value="Genomic_DNA"/>
</dbReference>
<evidence type="ECO:0000256" key="1">
    <source>
        <dbReference type="SAM" id="MobiDB-lite"/>
    </source>
</evidence>
<keyword evidence="2" id="KW-0472">Membrane</keyword>
<feature type="compositionally biased region" description="Basic and acidic residues" evidence="1">
    <location>
        <begin position="118"/>
        <end position="144"/>
    </location>
</feature>
<sequence length="169" mass="18206">MGHTGVLGGIALPVILIALCAVGLPFLLTPGGTRSQRRLAVSVLFSALGLFLLGGALFAVLYQVNGSPMMRSLVSHPGHFLWFLIRRAAMASLIWVPLLLLAWYSLARRIEGLKSRDGMEQGAEKAAADERPDAPSESNARETEEGSEAAPEDVLFRHTPVESSKSRDI</sequence>
<feature type="transmembrane region" description="Helical" evidence="2">
    <location>
        <begin position="84"/>
        <end position="106"/>
    </location>
</feature>
<evidence type="ECO:0000256" key="2">
    <source>
        <dbReference type="SAM" id="Phobius"/>
    </source>
</evidence>
<keyword evidence="2" id="KW-0812">Transmembrane</keyword>
<gene>
    <name evidence="3" type="ORF">SAMN04487991_1921</name>
</gene>
<dbReference type="STRING" id="588602.SAMN04487991_1921"/>
<name>A0A1I3QSR4_9RHOB</name>
<feature type="transmembrane region" description="Helical" evidence="2">
    <location>
        <begin position="6"/>
        <end position="27"/>
    </location>
</feature>
<keyword evidence="2" id="KW-1133">Transmembrane helix</keyword>
<organism evidence="3 4">
    <name type="scientific">Celeribacter neptunius</name>
    <dbReference type="NCBI Taxonomy" id="588602"/>
    <lineage>
        <taxon>Bacteria</taxon>
        <taxon>Pseudomonadati</taxon>
        <taxon>Pseudomonadota</taxon>
        <taxon>Alphaproteobacteria</taxon>
        <taxon>Rhodobacterales</taxon>
        <taxon>Roseobacteraceae</taxon>
        <taxon>Celeribacter</taxon>
    </lineage>
</organism>
<dbReference type="OrthoDB" id="7744149at2"/>
<dbReference type="Proteomes" id="UP000199630">
    <property type="component" value="Unassembled WGS sequence"/>
</dbReference>
<accession>A0A1I3QSR4</accession>
<evidence type="ECO:0000313" key="4">
    <source>
        <dbReference type="Proteomes" id="UP000199630"/>
    </source>
</evidence>
<protein>
    <submittedName>
        <fullName evidence="3">Uncharacterized protein</fullName>
    </submittedName>
</protein>
<feature type="compositionally biased region" description="Basic and acidic residues" evidence="1">
    <location>
        <begin position="154"/>
        <end position="169"/>
    </location>
</feature>
<proteinExistence type="predicted"/>
<dbReference type="RefSeq" id="WP_090060348.1">
    <property type="nucleotide sequence ID" value="NZ_FORH01000003.1"/>
</dbReference>
<feature type="region of interest" description="Disordered" evidence="1">
    <location>
        <begin position="118"/>
        <end position="169"/>
    </location>
</feature>
<evidence type="ECO:0000313" key="3">
    <source>
        <dbReference type="EMBL" id="SFJ36137.1"/>
    </source>
</evidence>